<reference evidence="3" key="1">
    <citation type="submission" date="2013-10" db="EMBL/GenBank/DDBJ databases">
        <title>Genomic analysis of the causative agents of coccidiosis in chickens.</title>
        <authorList>
            <person name="Reid A.J."/>
            <person name="Blake D."/>
            <person name="Billington K."/>
            <person name="Browne H."/>
            <person name="Dunn M."/>
            <person name="Hung S."/>
            <person name="Kawahara F."/>
            <person name="Miranda-Saavedra D."/>
            <person name="Mourier T."/>
            <person name="Nagra H."/>
            <person name="Otto T.D."/>
            <person name="Rawlings N."/>
            <person name="Sanchez A."/>
            <person name="Sanders M."/>
            <person name="Subramaniam C."/>
            <person name="Tay Y."/>
            <person name="Dear P."/>
            <person name="Doerig C."/>
            <person name="Gruber A."/>
            <person name="Parkinson J."/>
            <person name="Shirley M."/>
            <person name="Wan K.L."/>
            <person name="Berriman M."/>
            <person name="Tomley F."/>
            <person name="Pain A."/>
        </authorList>
    </citation>
    <scope>NUCLEOTIDE SEQUENCE [LARGE SCALE GENOMIC DNA]</scope>
    <source>
        <strain evidence="3">Houghton</strain>
    </source>
</reference>
<feature type="transmembrane region" description="Helical" evidence="2">
    <location>
        <begin position="319"/>
        <end position="340"/>
    </location>
</feature>
<reference evidence="3" key="2">
    <citation type="submission" date="2013-10" db="EMBL/GenBank/DDBJ databases">
        <authorList>
            <person name="Aslett M."/>
        </authorList>
    </citation>
    <scope>NUCLEOTIDE SEQUENCE [LARGE SCALE GENOMIC DNA]</scope>
    <source>
        <strain evidence="3">Houghton</strain>
    </source>
</reference>
<dbReference type="RefSeq" id="XP_013246934.1">
    <property type="nucleotide sequence ID" value="XM_013391480.1"/>
</dbReference>
<feature type="region of interest" description="Disordered" evidence="1">
    <location>
        <begin position="362"/>
        <end position="415"/>
    </location>
</feature>
<feature type="compositionally biased region" description="Basic and acidic residues" evidence="1">
    <location>
        <begin position="377"/>
        <end position="391"/>
    </location>
</feature>
<evidence type="ECO:0000256" key="1">
    <source>
        <dbReference type="SAM" id="MobiDB-lite"/>
    </source>
</evidence>
<dbReference type="OMA" id="RICITQA"/>
<dbReference type="Proteomes" id="UP000018050">
    <property type="component" value="Unassembled WGS sequence"/>
</dbReference>
<gene>
    <name evidence="3" type="ORF">EAH_00047260</name>
</gene>
<dbReference type="GeneID" id="25272796"/>
<feature type="compositionally biased region" description="Polar residues" evidence="1">
    <location>
        <begin position="107"/>
        <end position="122"/>
    </location>
</feature>
<organism evidence="3 4">
    <name type="scientific">Eimeria acervulina</name>
    <name type="common">Coccidian parasite</name>
    <dbReference type="NCBI Taxonomy" id="5801"/>
    <lineage>
        <taxon>Eukaryota</taxon>
        <taxon>Sar</taxon>
        <taxon>Alveolata</taxon>
        <taxon>Apicomplexa</taxon>
        <taxon>Conoidasida</taxon>
        <taxon>Coccidia</taxon>
        <taxon>Eucoccidiorida</taxon>
        <taxon>Eimeriorina</taxon>
        <taxon>Eimeriidae</taxon>
        <taxon>Eimeria</taxon>
    </lineage>
</organism>
<feature type="compositionally biased region" description="Basic and acidic residues" evidence="1">
    <location>
        <begin position="129"/>
        <end position="138"/>
    </location>
</feature>
<evidence type="ECO:0008006" key="5">
    <source>
        <dbReference type="Google" id="ProtNLM"/>
    </source>
</evidence>
<evidence type="ECO:0000313" key="4">
    <source>
        <dbReference type="Proteomes" id="UP000018050"/>
    </source>
</evidence>
<dbReference type="OrthoDB" id="330758at2759"/>
<protein>
    <recommendedName>
        <fullName evidence="5">Transmembrane protein</fullName>
    </recommendedName>
</protein>
<name>U6GV27_EIMAC</name>
<dbReference type="VEuPathDB" id="ToxoDB:EAH_00047260"/>
<keyword evidence="2" id="KW-1133">Transmembrane helix</keyword>
<feature type="transmembrane region" description="Helical" evidence="2">
    <location>
        <begin position="280"/>
        <end position="299"/>
    </location>
</feature>
<sequence>MGSRFQQPPVTTGHHTTHNHLGLRQDVAHHYSSSFDEDTDEEIFDGPLHQYEDAFPGDPALQMRPALAEAGGPRVYYASQNIGGSSSRNNFIGASSINAAGREASHLTASNSNRLAEGQSRSRGPPQFGERRGDADENQDKCCLGEVHHDGEVSASQQREETQDSRGPSFVAVDVGGKKPRKLEGLPTVCAENTFLKSARRNNNKWSKLYNENPNEAAQIAEEAFSKVKFWREVFSALTGMHGVYVLANFAFDNPAGGICSLFCFLCSAFAQVDRRAPSYFLTALLSFCFGIVVAVSVGTPVRGFEAFSNNLLLRRICITQACLLLLATPVAILVALRIIELHSFLREPGVLIPLDCTEETAEENTQKNTQETSSETSEHTNYDPNTRKEPTASGSQDDANSQRSPSFEGNDATT</sequence>
<accession>U6GV27</accession>
<feature type="region of interest" description="Disordered" evidence="1">
    <location>
        <begin position="103"/>
        <end position="138"/>
    </location>
</feature>
<dbReference type="EMBL" id="HG673563">
    <property type="protein sequence ID" value="CDI84010.1"/>
    <property type="molecule type" value="Genomic_DNA"/>
</dbReference>
<feature type="compositionally biased region" description="Basic and acidic residues" evidence="1">
    <location>
        <begin position="150"/>
        <end position="164"/>
    </location>
</feature>
<keyword evidence="2" id="KW-0812">Transmembrane</keyword>
<evidence type="ECO:0000256" key="2">
    <source>
        <dbReference type="SAM" id="Phobius"/>
    </source>
</evidence>
<dbReference type="AlphaFoldDB" id="U6GV27"/>
<evidence type="ECO:0000313" key="3">
    <source>
        <dbReference type="EMBL" id="CDI84010.1"/>
    </source>
</evidence>
<proteinExistence type="predicted"/>
<feature type="region of interest" description="Disordered" evidence="1">
    <location>
        <begin position="150"/>
        <end position="174"/>
    </location>
</feature>
<feature type="transmembrane region" description="Helical" evidence="2">
    <location>
        <begin position="256"/>
        <end position="273"/>
    </location>
</feature>
<feature type="compositionally biased region" description="Polar residues" evidence="1">
    <location>
        <begin position="393"/>
        <end position="415"/>
    </location>
</feature>
<keyword evidence="2" id="KW-0472">Membrane</keyword>
<keyword evidence="4" id="KW-1185">Reference proteome</keyword>